<feature type="domain" description="N-acetyltransferase" evidence="1">
    <location>
        <begin position="44"/>
        <end position="198"/>
    </location>
</feature>
<dbReference type="PROSITE" id="PS51186">
    <property type="entry name" value="GNAT"/>
    <property type="match status" value="1"/>
</dbReference>
<keyword evidence="3" id="KW-1185">Reference proteome</keyword>
<dbReference type="GO" id="GO:0016746">
    <property type="term" value="F:acyltransferase activity"/>
    <property type="evidence" value="ECO:0007669"/>
    <property type="project" value="UniProtKB-KW"/>
</dbReference>
<dbReference type="EMBL" id="JBHSNF010000002">
    <property type="protein sequence ID" value="MFC5526046.1"/>
    <property type="molecule type" value="Genomic_DNA"/>
</dbReference>
<comment type="caution">
    <text evidence="2">The sequence shown here is derived from an EMBL/GenBank/DDBJ whole genome shotgun (WGS) entry which is preliminary data.</text>
</comment>
<protein>
    <submittedName>
        <fullName evidence="2">GNAT family N-acetyltransferase</fullName>
        <ecNumber evidence="2">2.3.-.-</ecNumber>
    </submittedName>
</protein>
<evidence type="ECO:0000313" key="2">
    <source>
        <dbReference type="EMBL" id="MFC5526046.1"/>
    </source>
</evidence>
<dbReference type="Pfam" id="PF00583">
    <property type="entry name" value="Acetyltransf_1"/>
    <property type="match status" value="1"/>
</dbReference>
<keyword evidence="2" id="KW-0808">Transferase</keyword>
<dbReference type="Gene3D" id="3.40.630.30">
    <property type="match status" value="1"/>
</dbReference>
<dbReference type="EC" id="2.3.-.-" evidence="2"/>
<gene>
    <name evidence="2" type="ORF">ACFPPA_09850</name>
</gene>
<sequence length="200" mass="22518">MNKVIASETLKLGEAEIVDMVHKLQSKTPLQTGWTEQLHDGTPVWIRPSNRHDAKLELEFLNRLSPELRSLRFLGLVQDASPEVIRELTDPDPRSEMALIALISNEGRDQEIGAAHFRVDTPGDSCDCTVTVSAEWQQRGVASHLMRHLIEAARARGIQHMHAVAPVQDEDSHNLALRLGFERRQDPHDPAVMLYDLKLS</sequence>
<dbReference type="Proteomes" id="UP001596114">
    <property type="component" value="Unassembled WGS sequence"/>
</dbReference>
<evidence type="ECO:0000259" key="1">
    <source>
        <dbReference type="PROSITE" id="PS51186"/>
    </source>
</evidence>
<reference evidence="3" key="1">
    <citation type="journal article" date="2019" name="Int. J. Syst. Evol. Microbiol.">
        <title>The Global Catalogue of Microorganisms (GCM) 10K type strain sequencing project: providing services to taxonomists for standard genome sequencing and annotation.</title>
        <authorList>
            <consortium name="The Broad Institute Genomics Platform"/>
            <consortium name="The Broad Institute Genome Sequencing Center for Infectious Disease"/>
            <person name="Wu L."/>
            <person name="Ma J."/>
        </authorList>
    </citation>
    <scope>NUCLEOTIDE SEQUENCE [LARGE SCALE GENOMIC DNA]</scope>
    <source>
        <strain evidence="3">CGMCC 1.16619</strain>
    </source>
</reference>
<dbReference type="InterPro" id="IPR000182">
    <property type="entry name" value="GNAT_dom"/>
</dbReference>
<accession>A0ABW0QN92</accession>
<dbReference type="RefSeq" id="WP_377319595.1">
    <property type="nucleotide sequence ID" value="NZ_JBHSNF010000002.1"/>
</dbReference>
<dbReference type="CDD" id="cd04301">
    <property type="entry name" value="NAT_SF"/>
    <property type="match status" value="1"/>
</dbReference>
<proteinExistence type="predicted"/>
<dbReference type="SUPFAM" id="SSF55729">
    <property type="entry name" value="Acyl-CoA N-acyltransferases (Nat)"/>
    <property type="match status" value="1"/>
</dbReference>
<dbReference type="InterPro" id="IPR016181">
    <property type="entry name" value="Acyl_CoA_acyltransferase"/>
</dbReference>
<name>A0ABW0QN92_9GAMM</name>
<keyword evidence="2" id="KW-0012">Acyltransferase</keyword>
<evidence type="ECO:0000313" key="3">
    <source>
        <dbReference type="Proteomes" id="UP001596114"/>
    </source>
</evidence>
<organism evidence="2 3">
    <name type="scientific">Rhodanobacter ginsengisoli</name>
    <dbReference type="NCBI Taxonomy" id="418646"/>
    <lineage>
        <taxon>Bacteria</taxon>
        <taxon>Pseudomonadati</taxon>
        <taxon>Pseudomonadota</taxon>
        <taxon>Gammaproteobacteria</taxon>
        <taxon>Lysobacterales</taxon>
        <taxon>Rhodanobacteraceae</taxon>
        <taxon>Rhodanobacter</taxon>
    </lineage>
</organism>